<evidence type="ECO:0000313" key="1">
    <source>
        <dbReference type="EMBL" id="QHU28822.1"/>
    </source>
</evidence>
<protein>
    <submittedName>
        <fullName evidence="1">Uncharacterized protein</fullName>
    </submittedName>
</protein>
<proteinExistence type="predicted"/>
<dbReference type="AlphaFoldDB" id="A0A6C0LI38"/>
<sequence length="55" mass="6364">MGLFGVKKSNENIKLDDYIDNKISNLKKLVKDNKTLITFTILGCTYYFVKTNFLV</sequence>
<accession>A0A6C0LI38</accession>
<reference evidence="1" key="1">
    <citation type="journal article" date="2020" name="Nature">
        <title>Giant virus diversity and host interactions through global metagenomics.</title>
        <authorList>
            <person name="Schulz F."/>
            <person name="Roux S."/>
            <person name="Paez-Espino D."/>
            <person name="Jungbluth S."/>
            <person name="Walsh D.A."/>
            <person name="Denef V.J."/>
            <person name="McMahon K.D."/>
            <person name="Konstantinidis K.T."/>
            <person name="Eloe-Fadrosh E.A."/>
            <person name="Kyrpides N.C."/>
            <person name="Woyke T."/>
        </authorList>
    </citation>
    <scope>NUCLEOTIDE SEQUENCE</scope>
    <source>
        <strain evidence="1">GVMAG-M-3300027791-30</strain>
    </source>
</reference>
<dbReference type="EMBL" id="MN740474">
    <property type="protein sequence ID" value="QHU28822.1"/>
    <property type="molecule type" value="Genomic_DNA"/>
</dbReference>
<organism evidence="1">
    <name type="scientific">viral metagenome</name>
    <dbReference type="NCBI Taxonomy" id="1070528"/>
    <lineage>
        <taxon>unclassified sequences</taxon>
        <taxon>metagenomes</taxon>
        <taxon>organismal metagenomes</taxon>
    </lineage>
</organism>
<name>A0A6C0LI38_9ZZZZ</name>